<comment type="caution">
    <text evidence="3">The sequence shown here is derived from an EMBL/GenBank/DDBJ whole genome shotgun (WGS) entry which is preliminary data.</text>
</comment>
<evidence type="ECO:0000256" key="1">
    <source>
        <dbReference type="ARBA" id="ARBA00023002"/>
    </source>
</evidence>
<dbReference type="EMBL" id="JAPJZH010000029">
    <property type="protein sequence ID" value="MDA4848732.1"/>
    <property type="molecule type" value="Genomic_DNA"/>
</dbReference>
<evidence type="ECO:0000313" key="4">
    <source>
        <dbReference type="Proteomes" id="UP001148313"/>
    </source>
</evidence>
<dbReference type="RefSeq" id="WP_271092607.1">
    <property type="nucleotide sequence ID" value="NZ_JAPJZH010000029.1"/>
</dbReference>
<dbReference type="CDD" id="cd07129">
    <property type="entry name" value="ALDH_KGSADH"/>
    <property type="match status" value="1"/>
</dbReference>
<sequence length="501" mass="52890">MKTVITGMHLIAGNWTRGEQTFSSEPAHGPSHEFAVGTPAHVNAAVEAAEDAFESYGWSSREDRARFLNAIADEIDARGVAITEIGSQETGLPEARLQGERGRTVGQLRLFAEHILKGDYLDLRHDPALPDREPLPRPDLRLIQRPLGPVAVFGASNFPLAFSVAGGDTASALAAGCPVVVKGHSAHPGTGEIVAQAIEVAIKSTGMHPGVFSLVQGGKRDVGTSLVQHPLIRAVGFTGSLGGGRALFDLCAQRQEPIPFFGELGSVNPMFLLPAATAARGGEIGTAWCGSLTMGAGQFCTNPGIAVVIDGPDADTFQSAAEAALGAVGEQVMLTDGIADAYRKGTTRIAEGTGVRQVIGTSCDTRHAAPYLFTVSGDDWLADEALQEEVFGPLGIVVRVRDVDQMLRIAKSIQGQLTCTIHHDGEDKAVVQKLLPVLERKAGRLLANSFPTGVEVCDSMVHGGPYPASTNFGATSVGTMSIRRFLRPVCYQSIPTEFLPE</sequence>
<keyword evidence="1" id="KW-0560">Oxidoreductase</keyword>
<evidence type="ECO:0000313" key="3">
    <source>
        <dbReference type="EMBL" id="MDA4848732.1"/>
    </source>
</evidence>
<dbReference type="Proteomes" id="UP001148313">
    <property type="component" value="Unassembled WGS sequence"/>
</dbReference>
<dbReference type="InterPro" id="IPR050740">
    <property type="entry name" value="Aldehyde_DH_Superfamily"/>
</dbReference>
<evidence type="ECO:0000259" key="2">
    <source>
        <dbReference type="Pfam" id="PF00171"/>
    </source>
</evidence>
<dbReference type="PANTHER" id="PTHR43353">
    <property type="entry name" value="SUCCINATE-SEMIALDEHYDE DEHYDROGENASE, MITOCHONDRIAL"/>
    <property type="match status" value="1"/>
</dbReference>
<dbReference type="PANTHER" id="PTHR43353:SF3">
    <property type="entry name" value="ALDEHYDE DEHYDROGENASE-RELATED"/>
    <property type="match status" value="1"/>
</dbReference>
<accession>A0ABT4VVI2</accession>
<protein>
    <submittedName>
        <fullName evidence="3">Aldehyde dehydrogenase (NADP(+))</fullName>
    </submittedName>
</protein>
<dbReference type="InterPro" id="IPR044151">
    <property type="entry name" value="ALDH_KGSADH"/>
</dbReference>
<dbReference type="Pfam" id="PF00171">
    <property type="entry name" value="Aldedh"/>
    <property type="match status" value="1"/>
</dbReference>
<feature type="domain" description="Aldehyde dehydrogenase" evidence="2">
    <location>
        <begin position="31"/>
        <end position="455"/>
    </location>
</feature>
<keyword evidence="4" id="KW-1185">Reference proteome</keyword>
<name>A0ABT4VVI2_9HYPH</name>
<gene>
    <name evidence="3" type="ORF">OOZ53_25475</name>
</gene>
<dbReference type="InterPro" id="IPR015590">
    <property type="entry name" value="Aldehyde_DH_dom"/>
</dbReference>
<dbReference type="SUPFAM" id="SSF53720">
    <property type="entry name" value="ALDH-like"/>
    <property type="match status" value="1"/>
</dbReference>
<dbReference type="Gene3D" id="3.40.605.10">
    <property type="entry name" value="Aldehyde Dehydrogenase, Chain A, domain 1"/>
    <property type="match status" value="2"/>
</dbReference>
<dbReference type="InterPro" id="IPR016161">
    <property type="entry name" value="Ald_DH/histidinol_DH"/>
</dbReference>
<proteinExistence type="predicted"/>
<reference evidence="3" key="1">
    <citation type="submission" date="2022-11" db="EMBL/GenBank/DDBJ databases">
        <title>Hoeflea poritis sp. nov., isolated from scleractinian coral Porites lutea.</title>
        <authorList>
            <person name="Zhang G."/>
            <person name="Wei Q."/>
            <person name="Cai L."/>
        </authorList>
    </citation>
    <scope>NUCLEOTIDE SEQUENCE</scope>
    <source>
        <strain evidence="3">E7-10</strain>
    </source>
</reference>
<dbReference type="InterPro" id="IPR016162">
    <property type="entry name" value="Ald_DH_N"/>
</dbReference>
<organism evidence="3 4">
    <name type="scientific">Hoeflea poritis</name>
    <dbReference type="NCBI Taxonomy" id="2993659"/>
    <lineage>
        <taxon>Bacteria</taxon>
        <taxon>Pseudomonadati</taxon>
        <taxon>Pseudomonadota</taxon>
        <taxon>Alphaproteobacteria</taxon>
        <taxon>Hyphomicrobiales</taxon>
        <taxon>Rhizobiaceae</taxon>
        <taxon>Hoeflea</taxon>
    </lineage>
</organism>